<organism evidence="1">
    <name type="scientific">Lepeophtheirus salmonis</name>
    <name type="common">Salmon louse</name>
    <name type="synonym">Caligus salmonis</name>
    <dbReference type="NCBI Taxonomy" id="72036"/>
    <lineage>
        <taxon>Eukaryota</taxon>
        <taxon>Metazoa</taxon>
        <taxon>Ecdysozoa</taxon>
        <taxon>Arthropoda</taxon>
        <taxon>Crustacea</taxon>
        <taxon>Multicrustacea</taxon>
        <taxon>Hexanauplia</taxon>
        <taxon>Copepoda</taxon>
        <taxon>Siphonostomatoida</taxon>
        <taxon>Caligidae</taxon>
        <taxon>Lepeophtheirus</taxon>
    </lineage>
</organism>
<feature type="non-terminal residue" evidence="1">
    <location>
        <position position="73"/>
    </location>
</feature>
<dbReference type="AlphaFoldDB" id="A0A0K2U3S5"/>
<sequence length="73" mass="8502">MIFRVCSVLPRITPHLADQGVQHHRYRTTMFEIGKPSFDGCFRWGRVQITFFKPSLGLNDVIPHQNAMIIEDM</sequence>
<reference evidence="1" key="1">
    <citation type="submission" date="2014-05" db="EMBL/GenBank/DDBJ databases">
        <authorList>
            <person name="Chronopoulou M."/>
        </authorList>
    </citation>
    <scope>NUCLEOTIDE SEQUENCE</scope>
    <source>
        <tissue evidence="1">Whole organism</tissue>
    </source>
</reference>
<protein>
    <submittedName>
        <fullName evidence="1">Uncharacterized protein</fullName>
    </submittedName>
</protein>
<accession>A0A0K2U3S5</accession>
<name>A0A0K2U3S5_LEPSM</name>
<evidence type="ECO:0000313" key="1">
    <source>
        <dbReference type="EMBL" id="CDW32705.1"/>
    </source>
</evidence>
<proteinExistence type="predicted"/>
<dbReference type="EMBL" id="HACA01015344">
    <property type="protein sequence ID" value="CDW32705.1"/>
    <property type="molecule type" value="Transcribed_RNA"/>
</dbReference>